<organism evidence="1 2">
    <name type="scientific">Violaceomyces palustris</name>
    <dbReference type="NCBI Taxonomy" id="1673888"/>
    <lineage>
        <taxon>Eukaryota</taxon>
        <taxon>Fungi</taxon>
        <taxon>Dikarya</taxon>
        <taxon>Basidiomycota</taxon>
        <taxon>Ustilaginomycotina</taxon>
        <taxon>Ustilaginomycetes</taxon>
        <taxon>Violaceomycetales</taxon>
        <taxon>Violaceomycetaceae</taxon>
        <taxon>Violaceomyces</taxon>
    </lineage>
</organism>
<dbReference type="Proteomes" id="UP000245626">
    <property type="component" value="Unassembled WGS sequence"/>
</dbReference>
<protein>
    <submittedName>
        <fullName evidence="1">Uncharacterized protein</fullName>
    </submittedName>
</protein>
<reference evidence="1 2" key="1">
    <citation type="journal article" date="2018" name="Mol. Biol. Evol.">
        <title>Broad Genomic Sampling Reveals a Smut Pathogenic Ancestry of the Fungal Clade Ustilaginomycotina.</title>
        <authorList>
            <person name="Kijpornyongpan T."/>
            <person name="Mondo S.J."/>
            <person name="Barry K."/>
            <person name="Sandor L."/>
            <person name="Lee J."/>
            <person name="Lipzen A."/>
            <person name="Pangilinan J."/>
            <person name="LaButti K."/>
            <person name="Hainaut M."/>
            <person name="Henrissat B."/>
            <person name="Grigoriev I.V."/>
            <person name="Spatafora J.W."/>
            <person name="Aime M.C."/>
        </authorList>
    </citation>
    <scope>NUCLEOTIDE SEQUENCE [LARGE SCALE GENOMIC DNA]</scope>
    <source>
        <strain evidence="1 2">SA 807</strain>
    </source>
</reference>
<evidence type="ECO:0000313" key="1">
    <source>
        <dbReference type="EMBL" id="PWN47557.1"/>
    </source>
</evidence>
<sequence length="359" mass="39994">MFGSLVSSSLAVACLLHATFLAPSSAAATAGTARHMGAVTDLVIFGDSYTDSCNVWRSQSTTSQADREKYPFPSCPPAPTGRADGGNSWPEWIRIDQGQRETKGAPPGGKPFKKGQWNVENYAQSGATCDNRLFNREPVPDVLQQIHLLKTKYNTTSPRSYLKSDPSTSVAAMWIGTNDLGFFLKNIQGSLEILKSVDPDRNGTILDEISCTVRAFNELYDFGYRRFVLLEAIPLQYTVAYGQDKGSNDTIEALVQSKNALEAHAMTKFESHHENASVEIFPTYHLFKRMYLHPEEYGFNNVTGYCYQSESNKCDNPDQLLWQDSLHPGNRAEHILAKKLVRFLEGDRGLHLLRGREGV</sequence>
<dbReference type="EMBL" id="KZ820399">
    <property type="protein sequence ID" value="PWN47557.1"/>
    <property type="molecule type" value="Genomic_DNA"/>
</dbReference>
<evidence type="ECO:0000313" key="2">
    <source>
        <dbReference type="Proteomes" id="UP000245626"/>
    </source>
</evidence>
<gene>
    <name evidence="1" type="ORF">IE53DRAFT_382036</name>
</gene>
<name>A0ACD0NP39_9BASI</name>
<accession>A0ACD0NP39</accession>
<keyword evidence="2" id="KW-1185">Reference proteome</keyword>
<proteinExistence type="predicted"/>